<dbReference type="AlphaFoldDB" id="A0AAD9L7D9"/>
<keyword evidence="3" id="KW-0442">Lipid degradation</keyword>
<evidence type="ECO:0000259" key="6">
    <source>
        <dbReference type="PROSITE" id="PS50008"/>
    </source>
</evidence>
<keyword evidence="2" id="KW-0378">Hydrolase</keyword>
<name>A0AAD9L7D9_RIDPI</name>
<reference evidence="7" key="1">
    <citation type="journal article" date="2023" name="Mol. Biol. Evol.">
        <title>Third-Generation Sequencing Reveals the Adaptive Role of the Epigenome in Three Deep-Sea Polychaetes.</title>
        <authorList>
            <person name="Perez M."/>
            <person name="Aroh O."/>
            <person name="Sun Y."/>
            <person name="Lan Y."/>
            <person name="Juniper S.K."/>
            <person name="Young C.R."/>
            <person name="Angers B."/>
            <person name="Qian P.Y."/>
        </authorList>
    </citation>
    <scope>NUCLEOTIDE SEQUENCE</scope>
    <source>
        <strain evidence="7">R07B-5</strain>
    </source>
</reference>
<dbReference type="GO" id="GO:0046488">
    <property type="term" value="P:phosphatidylinositol metabolic process"/>
    <property type="evidence" value="ECO:0007669"/>
    <property type="project" value="TreeGrafter"/>
</dbReference>
<proteinExistence type="predicted"/>
<organism evidence="7 8">
    <name type="scientific">Ridgeia piscesae</name>
    <name type="common">Tubeworm</name>
    <dbReference type="NCBI Taxonomy" id="27915"/>
    <lineage>
        <taxon>Eukaryota</taxon>
        <taxon>Metazoa</taxon>
        <taxon>Spiralia</taxon>
        <taxon>Lophotrochozoa</taxon>
        <taxon>Annelida</taxon>
        <taxon>Polychaeta</taxon>
        <taxon>Sedentaria</taxon>
        <taxon>Canalipalpata</taxon>
        <taxon>Sabellida</taxon>
        <taxon>Siboglinidae</taxon>
        <taxon>Ridgeia</taxon>
    </lineage>
</organism>
<dbReference type="Pfam" id="PF00387">
    <property type="entry name" value="PI-PLC-Y"/>
    <property type="match status" value="2"/>
</dbReference>
<dbReference type="GO" id="GO:0048015">
    <property type="term" value="P:phosphatidylinositol-mediated signaling"/>
    <property type="evidence" value="ECO:0007669"/>
    <property type="project" value="TreeGrafter"/>
</dbReference>
<protein>
    <recommendedName>
        <fullName evidence="1">phosphoinositide phospholipase C</fullName>
        <ecNumber evidence="1">3.1.4.11</ecNumber>
    </recommendedName>
</protein>
<dbReference type="GO" id="GO:0016042">
    <property type="term" value="P:lipid catabolic process"/>
    <property type="evidence" value="ECO:0007669"/>
    <property type="project" value="UniProtKB-KW"/>
</dbReference>
<sequence>MSKKRKDKDTEKQPKLASRHYEMSSFSEKKVTRFIKEDATSLVEYNRRQLSRIYPAVALNYQTSTLPMQLNQGLFQDNGGCGYVLKPDILTEGVGRKSSAVSQRGQHQAGPGVVGAGLSVTWNEVVAFKVHVPQLALVSFLVKDSADNLLAQYTLPMRCMTEGYRVVPLQSKSSEALSFASLLVHVELKGS</sequence>
<keyword evidence="4" id="KW-0443">Lipid metabolism</keyword>
<evidence type="ECO:0000256" key="3">
    <source>
        <dbReference type="ARBA" id="ARBA00022963"/>
    </source>
</evidence>
<dbReference type="PROSITE" id="PS50008">
    <property type="entry name" value="PIPLC_Y_DOMAIN"/>
    <property type="match status" value="1"/>
</dbReference>
<dbReference type="GO" id="GO:0004435">
    <property type="term" value="F:phosphatidylinositol-4,5-bisphosphate phospholipase C activity"/>
    <property type="evidence" value="ECO:0007669"/>
    <property type="project" value="UniProtKB-EC"/>
</dbReference>
<evidence type="ECO:0000313" key="8">
    <source>
        <dbReference type="Proteomes" id="UP001209878"/>
    </source>
</evidence>
<dbReference type="PANTHER" id="PTHR10336">
    <property type="entry name" value="PHOSPHOINOSITIDE-SPECIFIC PHOSPHOLIPASE C FAMILY PROTEIN"/>
    <property type="match status" value="1"/>
</dbReference>
<feature type="region of interest" description="Disordered" evidence="5">
    <location>
        <begin position="1"/>
        <end position="23"/>
    </location>
</feature>
<gene>
    <name evidence="7" type="ORF">NP493_305g01016</name>
</gene>
<dbReference type="Gene3D" id="3.20.20.190">
    <property type="entry name" value="Phosphatidylinositol (PI) phosphodiesterase"/>
    <property type="match status" value="1"/>
</dbReference>
<dbReference type="Proteomes" id="UP001209878">
    <property type="component" value="Unassembled WGS sequence"/>
</dbReference>
<dbReference type="InterPro" id="IPR017946">
    <property type="entry name" value="PLC-like_Pdiesterase_TIM-brl"/>
</dbReference>
<feature type="domain" description="PI-PLC Y-box" evidence="6">
    <location>
        <begin position="11"/>
        <end position="90"/>
    </location>
</feature>
<feature type="compositionally biased region" description="Basic and acidic residues" evidence="5">
    <location>
        <begin position="7"/>
        <end position="23"/>
    </location>
</feature>
<evidence type="ECO:0000256" key="4">
    <source>
        <dbReference type="ARBA" id="ARBA00023098"/>
    </source>
</evidence>
<dbReference type="InterPro" id="IPR001192">
    <property type="entry name" value="PI-PLC_fam"/>
</dbReference>
<dbReference type="InterPro" id="IPR001711">
    <property type="entry name" value="PLipase_C_Pinositol-sp_Y"/>
</dbReference>
<evidence type="ECO:0000256" key="5">
    <source>
        <dbReference type="SAM" id="MobiDB-lite"/>
    </source>
</evidence>
<accession>A0AAD9L7D9</accession>
<dbReference type="SUPFAM" id="SSF51695">
    <property type="entry name" value="PLC-like phosphodiesterases"/>
    <property type="match status" value="1"/>
</dbReference>
<dbReference type="InterPro" id="IPR035892">
    <property type="entry name" value="C2_domain_sf"/>
</dbReference>
<dbReference type="EC" id="3.1.4.11" evidence="1"/>
<evidence type="ECO:0000256" key="2">
    <source>
        <dbReference type="ARBA" id="ARBA00022801"/>
    </source>
</evidence>
<dbReference type="EMBL" id="JAODUO010000304">
    <property type="protein sequence ID" value="KAK2183600.1"/>
    <property type="molecule type" value="Genomic_DNA"/>
</dbReference>
<evidence type="ECO:0000256" key="1">
    <source>
        <dbReference type="ARBA" id="ARBA00012368"/>
    </source>
</evidence>
<keyword evidence="8" id="KW-1185">Reference proteome</keyword>
<comment type="caution">
    <text evidence="7">The sequence shown here is derived from an EMBL/GenBank/DDBJ whole genome shotgun (WGS) entry which is preliminary data.</text>
</comment>
<dbReference type="SUPFAM" id="SSF49562">
    <property type="entry name" value="C2 domain (Calcium/lipid-binding domain, CaLB)"/>
    <property type="match status" value="1"/>
</dbReference>
<dbReference type="PANTHER" id="PTHR10336:SF36">
    <property type="entry name" value="1-PHOSPHATIDYLINOSITOL 4,5-BISPHOSPHATE PHOSPHODIESTERASE BETA-4"/>
    <property type="match status" value="1"/>
</dbReference>
<evidence type="ECO:0000313" key="7">
    <source>
        <dbReference type="EMBL" id="KAK2183600.1"/>
    </source>
</evidence>
<dbReference type="CDD" id="cd00275">
    <property type="entry name" value="C2_PLC_like"/>
    <property type="match status" value="1"/>
</dbReference>
<dbReference type="GO" id="GO:0051209">
    <property type="term" value="P:release of sequestered calcium ion into cytosol"/>
    <property type="evidence" value="ECO:0007669"/>
    <property type="project" value="TreeGrafter"/>
</dbReference>
<dbReference type="Gene3D" id="2.60.40.150">
    <property type="entry name" value="C2 domain"/>
    <property type="match status" value="1"/>
</dbReference>
<dbReference type="SMART" id="SM00149">
    <property type="entry name" value="PLCYc"/>
    <property type="match status" value="1"/>
</dbReference>